<dbReference type="CDD" id="cd00397">
    <property type="entry name" value="DNA_BRE_C"/>
    <property type="match status" value="1"/>
</dbReference>
<comment type="similarity">
    <text evidence="1">Belongs to the 'phage' integrase family.</text>
</comment>
<feature type="domain" description="Tyr recombinase" evidence="4">
    <location>
        <begin position="140"/>
        <end position="335"/>
    </location>
</feature>
<dbReference type="RefSeq" id="WP_007859581.1">
    <property type="nucleotide sequence ID" value="NZ_JH376420.1"/>
</dbReference>
<dbReference type="PATRIC" id="fig|742733.3.peg.921"/>
<evidence type="ECO:0000256" key="1">
    <source>
        <dbReference type="ARBA" id="ARBA00008857"/>
    </source>
</evidence>
<dbReference type="EMBL" id="ADLJ01000006">
    <property type="protein sequence ID" value="EHF00308.1"/>
    <property type="molecule type" value="Genomic_DNA"/>
</dbReference>
<dbReference type="eggNOG" id="COG4974">
    <property type="taxonomic scope" value="Bacteria"/>
</dbReference>
<comment type="caution">
    <text evidence="5">The sequence shown here is derived from an EMBL/GenBank/DDBJ whole genome shotgun (WGS) entry which is preliminary data.</text>
</comment>
<evidence type="ECO:0000313" key="5">
    <source>
        <dbReference type="EMBL" id="EHF00308.1"/>
    </source>
</evidence>
<accession>G5HE81</accession>
<dbReference type="InterPro" id="IPR010998">
    <property type="entry name" value="Integrase_recombinase_N"/>
</dbReference>
<dbReference type="Pfam" id="PF00589">
    <property type="entry name" value="Phage_integrase"/>
    <property type="match status" value="1"/>
</dbReference>
<proteinExistence type="inferred from homology"/>
<dbReference type="Gene3D" id="1.10.150.130">
    <property type="match status" value="1"/>
</dbReference>
<dbReference type="PANTHER" id="PTHR30349:SF41">
    <property type="entry name" value="INTEGRASE_RECOMBINASE PROTEIN MJ0367-RELATED"/>
    <property type="match status" value="1"/>
</dbReference>
<dbReference type="GO" id="GO:0015074">
    <property type="term" value="P:DNA integration"/>
    <property type="evidence" value="ECO:0007669"/>
    <property type="project" value="InterPro"/>
</dbReference>
<keyword evidence="3" id="KW-0233">DNA recombination</keyword>
<dbReference type="InterPro" id="IPR011010">
    <property type="entry name" value="DNA_brk_join_enz"/>
</dbReference>
<protein>
    <recommendedName>
        <fullName evidence="4">Tyr recombinase domain-containing protein</fullName>
    </recommendedName>
</protein>
<dbReference type="InterPro" id="IPR013762">
    <property type="entry name" value="Integrase-like_cat_sf"/>
</dbReference>
<organism evidence="5 6">
    <name type="scientific">[Clostridium] citroniae WAL-17108</name>
    <dbReference type="NCBI Taxonomy" id="742733"/>
    <lineage>
        <taxon>Bacteria</taxon>
        <taxon>Bacillati</taxon>
        <taxon>Bacillota</taxon>
        <taxon>Clostridia</taxon>
        <taxon>Lachnospirales</taxon>
        <taxon>Lachnospiraceae</taxon>
        <taxon>Enterocloster</taxon>
    </lineage>
</organism>
<reference evidence="5 6" key="1">
    <citation type="submission" date="2011-08" db="EMBL/GenBank/DDBJ databases">
        <title>The Genome Sequence of Clostridium citroniae WAL-17108.</title>
        <authorList>
            <consortium name="The Broad Institute Genome Sequencing Platform"/>
            <person name="Earl A."/>
            <person name="Ward D."/>
            <person name="Feldgarden M."/>
            <person name="Gevers D."/>
            <person name="Finegold S.M."/>
            <person name="Summanen P.H."/>
            <person name="Molitoris D.R."/>
            <person name="Vaisanen M.L."/>
            <person name="Daigneault M."/>
            <person name="Allen-Vercoe E."/>
            <person name="Young S.K."/>
            <person name="Zeng Q."/>
            <person name="Gargeya S."/>
            <person name="Fitzgerald M."/>
            <person name="Haas B."/>
            <person name="Abouelleil A."/>
            <person name="Alvarado L."/>
            <person name="Arachchi H.M."/>
            <person name="Berlin A."/>
            <person name="Brown A."/>
            <person name="Chapman S.B."/>
            <person name="Chen Z."/>
            <person name="Dunbar C."/>
            <person name="Freedman E."/>
            <person name="Gearin G."/>
            <person name="Gellesch M."/>
            <person name="Goldberg J."/>
            <person name="Griggs A."/>
            <person name="Gujja S."/>
            <person name="Heiman D."/>
            <person name="Howarth C."/>
            <person name="Larson L."/>
            <person name="Lui A."/>
            <person name="MacDonald P.J.P."/>
            <person name="Montmayeur A."/>
            <person name="Murphy C."/>
            <person name="Neiman D."/>
            <person name="Pearson M."/>
            <person name="Priest M."/>
            <person name="Roberts A."/>
            <person name="Saif S."/>
            <person name="Shea T."/>
            <person name="Shenoy N."/>
            <person name="Sisk P."/>
            <person name="Stolte C."/>
            <person name="Sykes S."/>
            <person name="Wortman J."/>
            <person name="Nusbaum C."/>
            <person name="Birren B."/>
        </authorList>
    </citation>
    <scope>NUCLEOTIDE SEQUENCE [LARGE SCALE GENOMIC DNA]</scope>
    <source>
        <strain evidence="5 6">WAL-17108</strain>
    </source>
</reference>
<keyword evidence="2" id="KW-0238">DNA-binding</keyword>
<sequence length="343" mass="39309">MTGRMESNLKTEQSIKKLLLDMPEYVSEYYYWLTAQNTLPKTCLCYIRIIRNYLLWIDSDDLKIFSESLKYPSEYLASKARKKIYDPKNDIEELVETSVSIRKTTYYALKSFYDFLENAGIISKNPIKQIKAPAGKDRVSHPDITEDNLNDVLLAIKCGVGGTKQQAYNLPWIERDLSMLGVLIYTGMRESELCEINIDDIRINEDGKAILAILGKGHTEHEYDISQIMPTLTKWMEKREKLMKDYGGKEGDALFISNRRQRICVNAVYNIVKKYTKAALGVEYSPHKIRSAFCNIVYRETGDIKLTCNAVGHVEVSTTMRYLPEDKEAKYKAASIIGAKITL</sequence>
<dbReference type="PANTHER" id="PTHR30349">
    <property type="entry name" value="PHAGE INTEGRASE-RELATED"/>
    <property type="match status" value="1"/>
</dbReference>
<evidence type="ECO:0000313" key="6">
    <source>
        <dbReference type="Proteomes" id="UP000003763"/>
    </source>
</evidence>
<evidence type="ECO:0000256" key="2">
    <source>
        <dbReference type="ARBA" id="ARBA00023125"/>
    </source>
</evidence>
<dbReference type="AlphaFoldDB" id="G5HE81"/>
<gene>
    <name evidence="5" type="ORF">HMPREF9469_00893</name>
</gene>
<dbReference type="Proteomes" id="UP000003763">
    <property type="component" value="Unassembled WGS sequence"/>
</dbReference>
<dbReference type="GO" id="GO:0006310">
    <property type="term" value="P:DNA recombination"/>
    <property type="evidence" value="ECO:0007669"/>
    <property type="project" value="UniProtKB-KW"/>
</dbReference>
<dbReference type="HOGENOM" id="CLU_027562_9_0_9"/>
<dbReference type="SUPFAM" id="SSF56349">
    <property type="entry name" value="DNA breaking-rejoining enzymes"/>
    <property type="match status" value="1"/>
</dbReference>
<dbReference type="GO" id="GO:0003677">
    <property type="term" value="F:DNA binding"/>
    <property type="evidence" value="ECO:0007669"/>
    <property type="project" value="UniProtKB-KW"/>
</dbReference>
<dbReference type="InterPro" id="IPR002104">
    <property type="entry name" value="Integrase_catalytic"/>
</dbReference>
<dbReference type="InterPro" id="IPR050090">
    <property type="entry name" value="Tyrosine_recombinase_XerCD"/>
</dbReference>
<dbReference type="PROSITE" id="PS51898">
    <property type="entry name" value="TYR_RECOMBINASE"/>
    <property type="match status" value="1"/>
</dbReference>
<evidence type="ECO:0000256" key="3">
    <source>
        <dbReference type="ARBA" id="ARBA00023172"/>
    </source>
</evidence>
<evidence type="ECO:0000259" key="4">
    <source>
        <dbReference type="PROSITE" id="PS51898"/>
    </source>
</evidence>
<dbReference type="Gene3D" id="1.10.443.10">
    <property type="entry name" value="Intergrase catalytic core"/>
    <property type="match status" value="1"/>
</dbReference>
<name>G5HE81_9FIRM</name>